<protein>
    <submittedName>
        <fullName evidence="1">Uncharacterized protein</fullName>
    </submittedName>
</protein>
<keyword evidence="2" id="KW-1185">Reference proteome</keyword>
<comment type="caution">
    <text evidence="1">The sequence shown here is derived from an EMBL/GenBank/DDBJ whole genome shotgun (WGS) entry which is preliminary data.</text>
</comment>
<accession>A0A3L6T0D7</accession>
<organism evidence="1 2">
    <name type="scientific">Panicum miliaceum</name>
    <name type="common">Proso millet</name>
    <name type="synonym">Broomcorn millet</name>
    <dbReference type="NCBI Taxonomy" id="4540"/>
    <lineage>
        <taxon>Eukaryota</taxon>
        <taxon>Viridiplantae</taxon>
        <taxon>Streptophyta</taxon>
        <taxon>Embryophyta</taxon>
        <taxon>Tracheophyta</taxon>
        <taxon>Spermatophyta</taxon>
        <taxon>Magnoliopsida</taxon>
        <taxon>Liliopsida</taxon>
        <taxon>Poales</taxon>
        <taxon>Poaceae</taxon>
        <taxon>PACMAD clade</taxon>
        <taxon>Panicoideae</taxon>
        <taxon>Panicodae</taxon>
        <taxon>Paniceae</taxon>
        <taxon>Panicinae</taxon>
        <taxon>Panicum</taxon>
        <taxon>Panicum sect. Panicum</taxon>
    </lineage>
</organism>
<reference evidence="2" key="1">
    <citation type="journal article" date="2019" name="Nat. Commun.">
        <title>The genome of broomcorn millet.</title>
        <authorList>
            <person name="Zou C."/>
            <person name="Miki D."/>
            <person name="Li D."/>
            <person name="Tang Q."/>
            <person name="Xiao L."/>
            <person name="Rajput S."/>
            <person name="Deng P."/>
            <person name="Jia W."/>
            <person name="Huang R."/>
            <person name="Zhang M."/>
            <person name="Sun Y."/>
            <person name="Hu J."/>
            <person name="Fu X."/>
            <person name="Schnable P.S."/>
            <person name="Li F."/>
            <person name="Zhang H."/>
            <person name="Feng B."/>
            <person name="Zhu X."/>
            <person name="Liu R."/>
            <person name="Schnable J.C."/>
            <person name="Zhu J.-K."/>
            <person name="Zhang H."/>
        </authorList>
    </citation>
    <scope>NUCLEOTIDE SEQUENCE [LARGE SCALE GENOMIC DNA]</scope>
</reference>
<evidence type="ECO:0000313" key="2">
    <source>
        <dbReference type="Proteomes" id="UP000275267"/>
    </source>
</evidence>
<dbReference type="OrthoDB" id="684699at2759"/>
<evidence type="ECO:0000313" key="1">
    <source>
        <dbReference type="EMBL" id="RLN30057.1"/>
    </source>
</evidence>
<dbReference type="AlphaFoldDB" id="A0A3L6T0D7"/>
<dbReference type="Proteomes" id="UP000275267">
    <property type="component" value="Unassembled WGS sequence"/>
</dbReference>
<name>A0A3L6T0D7_PANMI</name>
<dbReference type="EMBL" id="PQIB02000003">
    <property type="protein sequence ID" value="RLN30057.1"/>
    <property type="molecule type" value="Genomic_DNA"/>
</dbReference>
<proteinExistence type="predicted"/>
<sequence length="383" mass="44503">MAGNNCGTEMERYRAAYQRLPHPINGHCKIKDSKSKHVDFDFKVLRPWDGTYQVSEVESKCLINKWAGDNRISFSSYSLMKNIRQQSIITIENHYDVSGRSRLVLSWVDGSLTAWLKQGGYQKCFENGMAVRGSCPSKVFRKMIIDTCCALRHLFEKDIYTAAIAEKELYVCYERQRGHGPSMKILISQAEKLFRETDKEQRKKKLLNDLKTVFEEIRKKAGFALSDPAKKFIGHIADVDFDVDKLEGFPDNWSWKKKACYLFSILAQDSSKVRKALGELKFDWPKGKTGVIHPILRNVIDYQKTKTNKTVYSEKDGYDYLRLCRNIVKHWKSLCKSVKFLQQSCATVEHFLRMMESWTPDIWCDLYERIGWPKVTGQTPKVK</sequence>
<gene>
    <name evidence="1" type="ORF">C2845_PM05G13400</name>
</gene>